<keyword evidence="7" id="KW-0408">Iron</keyword>
<dbReference type="PRINTS" id="PR00385">
    <property type="entry name" value="P450"/>
</dbReference>
<dbReference type="InterPro" id="IPR036396">
    <property type="entry name" value="Cyt_P450_sf"/>
</dbReference>
<dbReference type="PANTHER" id="PTHR24298">
    <property type="entry name" value="FLAVONOID 3'-MONOOXYGENASE-RELATED"/>
    <property type="match status" value="1"/>
</dbReference>
<evidence type="ECO:0000313" key="10">
    <source>
        <dbReference type="Proteomes" id="UP001174677"/>
    </source>
</evidence>
<dbReference type="SUPFAM" id="SSF48264">
    <property type="entry name" value="Cytochrome P450"/>
    <property type="match status" value="1"/>
</dbReference>
<accession>A0ABQ9L780</accession>
<evidence type="ECO:0000256" key="6">
    <source>
        <dbReference type="ARBA" id="ARBA00023136"/>
    </source>
</evidence>
<dbReference type="PRINTS" id="PR00463">
    <property type="entry name" value="EP450I"/>
</dbReference>
<keyword evidence="10" id="KW-1185">Reference proteome</keyword>
<sequence length="527" mass="60136">MELFIFFASLCLCLLLKPLITQLHLLLFSSSSSKPTNKNLNLPPGPSRISLIATFIFSRKSFLELGPFISNLRQKYGPLITVHVGSQPTIYITNNSLAHQALVQNGAVFADRPISVNKLIIISNSSKVISKSPYGPTWRALRRNLTAGVLNPSQLRSFSLVRKRVLNILIDALKHDSKGEKAVFVEEHFRHAIFSMLVLLCFGDNVEDKQIREIEADQQRHFKNLQYRLRPFIIFPKLGKFLFRKQWKELIEIATRYDDAIVALIRSRKKITEQEKDTSRKDQGGVFYVDTLLNFQDPEEEENLKELEIVGLCKEFVGAGTDSTKTALQWIMANVVKYPAIQAKILEDIRGGIGDDQRKFIEEDDLQKMPYIKAVVLEGLRRHPPGYTPLTPRAVTEDVELGGYIVPKGTAVNFLITDMGRDPNVWENPMEFKPERFLKNSDDDQEHHQEGFDVTGSREIKMVPFGAGRRICPGNGFAMLHMEYLVANLVWHFEWKPADGEDVDLTEKFDLTISMKNPLRVHLSPRF</sequence>
<dbReference type="Pfam" id="PF00067">
    <property type="entry name" value="p450"/>
    <property type="match status" value="1"/>
</dbReference>
<evidence type="ECO:0000256" key="1">
    <source>
        <dbReference type="ARBA" id="ARBA00001971"/>
    </source>
</evidence>
<evidence type="ECO:0000313" key="9">
    <source>
        <dbReference type="EMBL" id="KAJ9162458.1"/>
    </source>
</evidence>
<evidence type="ECO:0000256" key="8">
    <source>
        <dbReference type="SAM" id="SignalP"/>
    </source>
</evidence>
<keyword evidence="3" id="KW-0812">Transmembrane</keyword>
<feature type="chain" id="PRO_5047326215" description="Cytochrome P450" evidence="8">
    <location>
        <begin position="22"/>
        <end position="527"/>
    </location>
</feature>
<comment type="caution">
    <text evidence="9">The sequence shown here is derived from an EMBL/GenBank/DDBJ whole genome shotgun (WGS) entry which is preliminary data.</text>
</comment>
<keyword evidence="7" id="KW-0503">Monooxygenase</keyword>
<feature type="signal peptide" evidence="8">
    <location>
        <begin position="1"/>
        <end position="21"/>
    </location>
</feature>
<evidence type="ECO:0000256" key="3">
    <source>
        <dbReference type="ARBA" id="ARBA00022692"/>
    </source>
</evidence>
<evidence type="ECO:0000256" key="2">
    <source>
        <dbReference type="ARBA" id="ARBA00004167"/>
    </source>
</evidence>
<organism evidence="9 10">
    <name type="scientific">Hevea brasiliensis</name>
    <name type="common">Para rubber tree</name>
    <name type="synonym">Siphonia brasiliensis</name>
    <dbReference type="NCBI Taxonomy" id="3981"/>
    <lineage>
        <taxon>Eukaryota</taxon>
        <taxon>Viridiplantae</taxon>
        <taxon>Streptophyta</taxon>
        <taxon>Embryophyta</taxon>
        <taxon>Tracheophyta</taxon>
        <taxon>Spermatophyta</taxon>
        <taxon>Magnoliopsida</taxon>
        <taxon>eudicotyledons</taxon>
        <taxon>Gunneridae</taxon>
        <taxon>Pentapetalae</taxon>
        <taxon>rosids</taxon>
        <taxon>fabids</taxon>
        <taxon>Malpighiales</taxon>
        <taxon>Euphorbiaceae</taxon>
        <taxon>Crotonoideae</taxon>
        <taxon>Micrandreae</taxon>
        <taxon>Hevea</taxon>
    </lineage>
</organism>
<name>A0ABQ9L780_HEVBR</name>
<dbReference type="Gene3D" id="1.10.630.10">
    <property type="entry name" value="Cytochrome P450"/>
    <property type="match status" value="1"/>
</dbReference>
<evidence type="ECO:0008006" key="11">
    <source>
        <dbReference type="Google" id="ProtNLM"/>
    </source>
</evidence>
<dbReference type="EMBL" id="JARPOI010000013">
    <property type="protein sequence ID" value="KAJ9162458.1"/>
    <property type="molecule type" value="Genomic_DNA"/>
</dbReference>
<protein>
    <recommendedName>
        <fullName evidence="11">Cytochrome P450</fullName>
    </recommendedName>
</protein>
<dbReference type="PANTHER" id="PTHR24298:SF800">
    <property type="entry name" value="CYTOCHROME P450 89A2-RELATED"/>
    <property type="match status" value="1"/>
</dbReference>
<keyword evidence="8" id="KW-0732">Signal</keyword>
<keyword evidence="4 7" id="KW-0479">Metal-binding</keyword>
<evidence type="ECO:0000256" key="4">
    <source>
        <dbReference type="ARBA" id="ARBA00022723"/>
    </source>
</evidence>
<evidence type="ECO:0000256" key="7">
    <source>
        <dbReference type="RuleBase" id="RU000461"/>
    </source>
</evidence>
<dbReference type="PROSITE" id="PS00086">
    <property type="entry name" value="CYTOCHROME_P450"/>
    <property type="match status" value="1"/>
</dbReference>
<gene>
    <name evidence="9" type="ORF">P3X46_022230</name>
</gene>
<proteinExistence type="inferred from homology"/>
<dbReference type="InterPro" id="IPR017972">
    <property type="entry name" value="Cyt_P450_CS"/>
</dbReference>
<reference evidence="9" key="1">
    <citation type="journal article" date="2023" name="Plant Biotechnol. J.">
        <title>Chromosome-level wild Hevea brasiliensis genome provides new tools for genomic-assisted breeding and valuable loci to elevate rubber yield.</title>
        <authorList>
            <person name="Cheng H."/>
            <person name="Song X."/>
            <person name="Hu Y."/>
            <person name="Wu T."/>
            <person name="Yang Q."/>
            <person name="An Z."/>
            <person name="Feng S."/>
            <person name="Deng Z."/>
            <person name="Wu W."/>
            <person name="Zeng X."/>
            <person name="Tu M."/>
            <person name="Wang X."/>
            <person name="Huang H."/>
        </authorList>
    </citation>
    <scope>NUCLEOTIDE SEQUENCE</scope>
    <source>
        <strain evidence="9">MT/VB/25A 57/8</strain>
    </source>
</reference>
<keyword evidence="7" id="KW-0349">Heme</keyword>
<keyword evidence="6" id="KW-0472">Membrane</keyword>
<comment type="cofactor">
    <cofactor evidence="1">
        <name>heme</name>
        <dbReference type="ChEBI" id="CHEBI:30413"/>
    </cofactor>
</comment>
<dbReference type="InterPro" id="IPR051103">
    <property type="entry name" value="Plant_metabolite_P450s"/>
</dbReference>
<keyword evidence="5" id="KW-1133">Transmembrane helix</keyword>
<comment type="similarity">
    <text evidence="7">Belongs to the cytochrome P450 family.</text>
</comment>
<dbReference type="CDD" id="cd11075">
    <property type="entry name" value="CYP77_89"/>
    <property type="match status" value="1"/>
</dbReference>
<keyword evidence="7" id="KW-0560">Oxidoreductase</keyword>
<dbReference type="Proteomes" id="UP001174677">
    <property type="component" value="Chromosome 13"/>
</dbReference>
<evidence type="ECO:0000256" key="5">
    <source>
        <dbReference type="ARBA" id="ARBA00022989"/>
    </source>
</evidence>
<dbReference type="InterPro" id="IPR002401">
    <property type="entry name" value="Cyt_P450_E_grp-I"/>
</dbReference>
<comment type="subcellular location">
    <subcellularLocation>
        <location evidence="2">Membrane</location>
        <topology evidence="2">Single-pass membrane protein</topology>
    </subcellularLocation>
</comment>
<dbReference type="InterPro" id="IPR001128">
    <property type="entry name" value="Cyt_P450"/>
</dbReference>